<feature type="transmembrane region" description="Helical" evidence="7">
    <location>
        <begin position="371"/>
        <end position="395"/>
    </location>
</feature>
<dbReference type="Proteomes" id="UP001500403">
    <property type="component" value="Unassembled WGS sequence"/>
</dbReference>
<dbReference type="InterPro" id="IPR011701">
    <property type="entry name" value="MFS"/>
</dbReference>
<dbReference type="EMBL" id="BAAAUD010000109">
    <property type="protein sequence ID" value="GAA2972652.1"/>
    <property type="molecule type" value="Genomic_DNA"/>
</dbReference>
<dbReference type="SUPFAM" id="SSF103473">
    <property type="entry name" value="MFS general substrate transporter"/>
    <property type="match status" value="1"/>
</dbReference>
<dbReference type="PANTHER" id="PTHR43124:SF3">
    <property type="entry name" value="CHLORAMPHENICOL EFFLUX PUMP RV0191"/>
    <property type="match status" value="1"/>
</dbReference>
<gene>
    <name evidence="9" type="ORF">GCM10010446_66430</name>
</gene>
<dbReference type="PANTHER" id="PTHR43124">
    <property type="entry name" value="PURINE EFFLUX PUMP PBUE"/>
    <property type="match status" value="1"/>
</dbReference>
<proteinExistence type="predicted"/>
<evidence type="ECO:0000256" key="7">
    <source>
        <dbReference type="SAM" id="Phobius"/>
    </source>
</evidence>
<feature type="transmembrane region" description="Helical" evidence="7">
    <location>
        <begin position="341"/>
        <end position="359"/>
    </location>
</feature>
<sequence>MSQQKPEPLQVGPPAGDGNQTVIQHARSTLPACHGSHEAATQPVAAGRGRGGWIAVSSVAAASFALVLSQFVMVAVLPDVMEQFDVSAGRAGLALVLPGLLAAVAAPVLTLAFGQLDRRAALWGLTAIIAVSDVIAALAPNFGTLMVARLVLGGAIGAFWTMGVGVGRRLVAPTQVTRATSLVMAGISAGTVVSLPLGNIVAQYWGWRSALAAASVLSVSVLLVQLRTLPRMPAAGALHAGDVFGLLRRPKVRVGLLLSALLFFGHFGAYTFVSSFLTDQAGFSATTVGGLLLLYGVAGFVGNFAAGATLDRSLPATLGTAAAVLAASVLLLGQWHSQPAAVVALFLWGIGYGAIPISLQTYMMRGTTAEGGLALFVTVSQLSLATGSFVGGLFVDRYGLPADYTVSALPAVIAVLIAATRLRRHTQVSAVSRPDVQSA</sequence>
<feature type="transmembrane region" description="Helical" evidence="7">
    <location>
        <begin position="204"/>
        <end position="224"/>
    </location>
</feature>
<feature type="region of interest" description="Disordered" evidence="6">
    <location>
        <begin position="1"/>
        <end position="21"/>
    </location>
</feature>
<feature type="transmembrane region" description="Helical" evidence="7">
    <location>
        <begin position="93"/>
        <end position="113"/>
    </location>
</feature>
<feature type="transmembrane region" description="Helical" evidence="7">
    <location>
        <begin position="52"/>
        <end position="73"/>
    </location>
</feature>
<evidence type="ECO:0000256" key="1">
    <source>
        <dbReference type="ARBA" id="ARBA00004651"/>
    </source>
</evidence>
<evidence type="ECO:0000313" key="10">
    <source>
        <dbReference type="Proteomes" id="UP001500403"/>
    </source>
</evidence>
<evidence type="ECO:0000256" key="6">
    <source>
        <dbReference type="SAM" id="MobiDB-lite"/>
    </source>
</evidence>
<evidence type="ECO:0000259" key="8">
    <source>
        <dbReference type="PROSITE" id="PS50850"/>
    </source>
</evidence>
<keyword evidence="5 7" id="KW-0472">Membrane</keyword>
<dbReference type="CDD" id="cd17324">
    <property type="entry name" value="MFS_NepI_like"/>
    <property type="match status" value="1"/>
</dbReference>
<evidence type="ECO:0000256" key="3">
    <source>
        <dbReference type="ARBA" id="ARBA00022692"/>
    </source>
</evidence>
<comment type="caution">
    <text evidence="9">The sequence shown here is derived from an EMBL/GenBank/DDBJ whole genome shotgun (WGS) entry which is preliminary data.</text>
</comment>
<evidence type="ECO:0000256" key="5">
    <source>
        <dbReference type="ARBA" id="ARBA00023136"/>
    </source>
</evidence>
<dbReference type="Gene3D" id="1.20.1250.20">
    <property type="entry name" value="MFS general substrate transporter like domains"/>
    <property type="match status" value="1"/>
</dbReference>
<evidence type="ECO:0000256" key="2">
    <source>
        <dbReference type="ARBA" id="ARBA00022475"/>
    </source>
</evidence>
<protein>
    <submittedName>
        <fullName evidence="9">MFS transporter</fullName>
    </submittedName>
</protein>
<evidence type="ECO:0000313" key="9">
    <source>
        <dbReference type="EMBL" id="GAA2972652.1"/>
    </source>
</evidence>
<feature type="transmembrane region" description="Helical" evidence="7">
    <location>
        <begin position="146"/>
        <end position="167"/>
    </location>
</feature>
<dbReference type="InterPro" id="IPR020846">
    <property type="entry name" value="MFS_dom"/>
</dbReference>
<evidence type="ECO:0000256" key="4">
    <source>
        <dbReference type="ARBA" id="ARBA00022989"/>
    </source>
</evidence>
<name>A0ABP6K7L7_9ACTN</name>
<feature type="transmembrane region" description="Helical" evidence="7">
    <location>
        <begin position="316"/>
        <end position="335"/>
    </location>
</feature>
<dbReference type="Pfam" id="PF07690">
    <property type="entry name" value="MFS_1"/>
    <property type="match status" value="1"/>
</dbReference>
<dbReference type="InterPro" id="IPR036259">
    <property type="entry name" value="MFS_trans_sf"/>
</dbReference>
<dbReference type="PROSITE" id="PS50850">
    <property type="entry name" value="MFS"/>
    <property type="match status" value="1"/>
</dbReference>
<comment type="subcellular location">
    <subcellularLocation>
        <location evidence="1">Cell membrane</location>
        <topology evidence="1">Multi-pass membrane protein</topology>
    </subcellularLocation>
</comment>
<dbReference type="InterPro" id="IPR050189">
    <property type="entry name" value="MFS_Efflux_Transporters"/>
</dbReference>
<keyword evidence="3 7" id="KW-0812">Transmembrane</keyword>
<feature type="transmembrane region" description="Helical" evidence="7">
    <location>
        <begin position="254"/>
        <end position="277"/>
    </location>
</feature>
<feature type="transmembrane region" description="Helical" evidence="7">
    <location>
        <begin position="283"/>
        <end position="304"/>
    </location>
</feature>
<organism evidence="9 10">
    <name type="scientific">Streptomyces enissocaesilis</name>
    <dbReference type="NCBI Taxonomy" id="332589"/>
    <lineage>
        <taxon>Bacteria</taxon>
        <taxon>Bacillati</taxon>
        <taxon>Actinomycetota</taxon>
        <taxon>Actinomycetes</taxon>
        <taxon>Kitasatosporales</taxon>
        <taxon>Streptomycetaceae</taxon>
        <taxon>Streptomyces</taxon>
        <taxon>Streptomyces rochei group</taxon>
    </lineage>
</organism>
<feature type="transmembrane region" description="Helical" evidence="7">
    <location>
        <begin position="179"/>
        <end position="198"/>
    </location>
</feature>
<keyword evidence="10" id="KW-1185">Reference proteome</keyword>
<feature type="domain" description="Major facilitator superfamily (MFS) profile" evidence="8">
    <location>
        <begin position="55"/>
        <end position="426"/>
    </location>
</feature>
<accession>A0ABP6K7L7</accession>
<feature type="transmembrane region" description="Helical" evidence="7">
    <location>
        <begin position="120"/>
        <end position="140"/>
    </location>
</feature>
<reference evidence="10" key="1">
    <citation type="journal article" date="2019" name="Int. J. Syst. Evol. Microbiol.">
        <title>The Global Catalogue of Microorganisms (GCM) 10K type strain sequencing project: providing services to taxonomists for standard genome sequencing and annotation.</title>
        <authorList>
            <consortium name="The Broad Institute Genomics Platform"/>
            <consortium name="The Broad Institute Genome Sequencing Center for Infectious Disease"/>
            <person name="Wu L."/>
            <person name="Ma J."/>
        </authorList>
    </citation>
    <scope>NUCLEOTIDE SEQUENCE [LARGE SCALE GENOMIC DNA]</scope>
    <source>
        <strain evidence="10">JCM 9088</strain>
    </source>
</reference>
<feature type="transmembrane region" description="Helical" evidence="7">
    <location>
        <begin position="401"/>
        <end position="419"/>
    </location>
</feature>
<keyword evidence="4 7" id="KW-1133">Transmembrane helix</keyword>
<keyword evidence="2" id="KW-1003">Cell membrane</keyword>